<evidence type="ECO:0000256" key="3">
    <source>
        <dbReference type="ARBA" id="ARBA00022723"/>
    </source>
</evidence>
<keyword evidence="9" id="KW-1133">Transmembrane helix</keyword>
<dbReference type="InterPro" id="IPR051628">
    <property type="entry name" value="LUBAC_E3_Ligases"/>
</dbReference>
<feature type="domain" description="RING-type" evidence="10">
    <location>
        <begin position="324"/>
        <end position="619"/>
    </location>
</feature>
<dbReference type="PROSITE" id="PS51873">
    <property type="entry name" value="TRIAD"/>
    <property type="match status" value="1"/>
</dbReference>
<evidence type="ECO:0000313" key="11">
    <source>
        <dbReference type="EMBL" id="KXJ92483.1"/>
    </source>
</evidence>
<evidence type="ECO:0000259" key="10">
    <source>
        <dbReference type="PROSITE" id="PS51873"/>
    </source>
</evidence>
<dbReference type="EMBL" id="KQ964249">
    <property type="protein sequence ID" value="KXJ92483.1"/>
    <property type="molecule type" value="Genomic_DNA"/>
</dbReference>
<reference evidence="12" key="1">
    <citation type="submission" date="2016-02" db="EMBL/GenBank/DDBJ databases">
        <title>Draft genome sequence of Microdochium bolleyi, a fungal endophyte of beachgrass.</title>
        <authorList>
            <consortium name="DOE Joint Genome Institute"/>
            <person name="David A.S."/>
            <person name="May G."/>
            <person name="Haridas S."/>
            <person name="Lim J."/>
            <person name="Wang M."/>
            <person name="Labutti K."/>
            <person name="Lipzen A."/>
            <person name="Barry K."/>
            <person name="Grigoriev I.V."/>
        </authorList>
    </citation>
    <scope>NUCLEOTIDE SEQUENCE [LARGE SCALE GENOMIC DNA]</scope>
    <source>
        <strain evidence="12">J235TASD1</strain>
    </source>
</reference>
<keyword evidence="12" id="KW-1185">Reference proteome</keyword>
<sequence length="731" mass="80553">MFGFLGRQKSSQSLRATKPLRDGYSPLPSSTATTTTTHTTTVARTLRQERSADRLWPDHISDESQLQPANPLPAQLAGLNESLAVLTAIFPDVQIEVFREMLSSFSEDSRLALVTDLLLKNPSPYVKGRRIVLTGGSGDAVKTGAASAVAAETAKTTAADGLEQGDGGGLRAAAAAATLPRNELFRDDAYKDAVRALAAQEFKGLSKSAIQAVLSENNHSYLDARPTLVVLSSKSWKFAISSLFYRRKPVTSNEAKTHPLIIWKSTGLGSIVPTIKTTGNAELDRELYCELILPLRRQEQAIRENDDRTLALTLHTEEATACDALYECACCFTESTFEEFTTCNVEGHMVCFQCVQHSINEALFGQGWQRSINKETGTLRCPALSSTECEGHVVSDDIFRAVSQQKNGAEIMHKLDQRLADHDLVASGVNLIRCPFCSYAEVDDIYVPAGTEKLKFRAANLPNVVMVALLALCILPLSYIVLTIISVTVLFYLSGSARLYIDHQLRRAVSRLQRRRRGLKFNCQNPTCARESCISCSKAWADIHVCHEDSLVALRVQVEQAMAMAVKRVCPRCNTSFVKNGGCNKLTCPCGYKMCYVCRKDIGGSTEGYQHFCQHFRPEGDGRECLECKRCNLWEQEDTTAILRQAKAEAEHKWRATEKRELSDAEKAYLHDAVRGADGSSHKSGRGDLSLQLPLSALSSPAAAWEFLFPGMRRVSSVDDVVDIVFEAVFV</sequence>
<organism evidence="11 12">
    <name type="scientific">Microdochium bolleyi</name>
    <dbReference type="NCBI Taxonomy" id="196109"/>
    <lineage>
        <taxon>Eukaryota</taxon>
        <taxon>Fungi</taxon>
        <taxon>Dikarya</taxon>
        <taxon>Ascomycota</taxon>
        <taxon>Pezizomycotina</taxon>
        <taxon>Sordariomycetes</taxon>
        <taxon>Xylariomycetidae</taxon>
        <taxon>Xylariales</taxon>
        <taxon>Microdochiaceae</taxon>
        <taxon>Microdochium</taxon>
    </lineage>
</organism>
<evidence type="ECO:0000256" key="9">
    <source>
        <dbReference type="SAM" id="Phobius"/>
    </source>
</evidence>
<dbReference type="Pfam" id="PF26191">
    <property type="entry name" value="RING-HC_RBR_RNF216"/>
    <property type="match status" value="1"/>
</dbReference>
<protein>
    <recommendedName>
        <fullName evidence="10">RING-type domain-containing protein</fullName>
    </recommendedName>
</protein>
<dbReference type="InterPro" id="IPR047544">
    <property type="entry name" value="RING-HC_RBR_RNF216"/>
</dbReference>
<dbReference type="InterPro" id="IPR044066">
    <property type="entry name" value="TRIAD_supradom"/>
</dbReference>
<dbReference type="Pfam" id="PF26200">
    <property type="entry name" value="Rcat_RNF216"/>
    <property type="match status" value="1"/>
</dbReference>
<evidence type="ECO:0000256" key="6">
    <source>
        <dbReference type="ARBA" id="ARBA00022786"/>
    </source>
</evidence>
<keyword evidence="6" id="KW-0833">Ubl conjugation pathway</keyword>
<keyword evidence="5" id="KW-0863">Zinc-finger</keyword>
<keyword evidence="7" id="KW-0862">Zinc</keyword>
<accession>A0A136J5S1</accession>
<evidence type="ECO:0000256" key="2">
    <source>
        <dbReference type="ARBA" id="ARBA00022679"/>
    </source>
</evidence>
<feature type="compositionally biased region" description="Low complexity" evidence="8">
    <location>
        <begin position="31"/>
        <end position="42"/>
    </location>
</feature>
<proteinExistence type="predicted"/>
<evidence type="ECO:0000256" key="8">
    <source>
        <dbReference type="SAM" id="MobiDB-lite"/>
    </source>
</evidence>
<keyword evidence="9" id="KW-0812">Transmembrane</keyword>
<dbReference type="GO" id="GO:0016740">
    <property type="term" value="F:transferase activity"/>
    <property type="evidence" value="ECO:0007669"/>
    <property type="project" value="UniProtKB-KW"/>
</dbReference>
<dbReference type="CDD" id="cd16630">
    <property type="entry name" value="RING-HC_RBR_RNF216"/>
    <property type="match status" value="1"/>
</dbReference>
<evidence type="ECO:0000256" key="1">
    <source>
        <dbReference type="ARBA" id="ARBA00004906"/>
    </source>
</evidence>
<dbReference type="PANTHER" id="PTHR22770">
    <property type="entry name" value="UBIQUITIN CONJUGATING ENZYME 7 INTERACTING PROTEIN-RELATED"/>
    <property type="match status" value="1"/>
</dbReference>
<dbReference type="CDD" id="cd20353">
    <property type="entry name" value="Rcat_RBR_RNF216"/>
    <property type="match status" value="1"/>
</dbReference>
<comment type="pathway">
    <text evidence="1">Protein modification; protein ubiquitination.</text>
</comment>
<dbReference type="InterPro" id="IPR047546">
    <property type="entry name" value="Rcat_RBR_RNF216"/>
</dbReference>
<keyword evidence="2" id="KW-0808">Transferase</keyword>
<dbReference type="Gene3D" id="1.20.120.1750">
    <property type="match status" value="1"/>
</dbReference>
<dbReference type="SUPFAM" id="SSF57850">
    <property type="entry name" value="RING/U-box"/>
    <property type="match status" value="1"/>
</dbReference>
<name>A0A136J5S1_9PEZI</name>
<evidence type="ECO:0000256" key="7">
    <source>
        <dbReference type="ARBA" id="ARBA00022833"/>
    </source>
</evidence>
<dbReference type="AlphaFoldDB" id="A0A136J5S1"/>
<keyword evidence="9" id="KW-0472">Membrane</keyword>
<dbReference type="InParanoid" id="A0A136J5S1"/>
<dbReference type="OrthoDB" id="10009520at2759"/>
<gene>
    <name evidence="11" type="ORF">Micbo1qcDRAFT_162786</name>
</gene>
<evidence type="ECO:0000256" key="4">
    <source>
        <dbReference type="ARBA" id="ARBA00022737"/>
    </source>
</evidence>
<keyword evidence="3" id="KW-0479">Metal-binding</keyword>
<dbReference type="PANTHER" id="PTHR22770:SF42">
    <property type="entry name" value="FINGER PROTEIN (ZIN), PUTATIVE (AFU_ORTHOLOGUE AFUA_4G03910)-RELATED"/>
    <property type="match status" value="1"/>
</dbReference>
<dbReference type="GO" id="GO:0008270">
    <property type="term" value="F:zinc ion binding"/>
    <property type="evidence" value="ECO:0007669"/>
    <property type="project" value="UniProtKB-KW"/>
</dbReference>
<feature type="region of interest" description="Disordered" evidence="8">
    <location>
        <begin position="1"/>
        <end position="42"/>
    </location>
</feature>
<evidence type="ECO:0000256" key="5">
    <source>
        <dbReference type="ARBA" id="ARBA00022771"/>
    </source>
</evidence>
<evidence type="ECO:0000313" key="12">
    <source>
        <dbReference type="Proteomes" id="UP000070501"/>
    </source>
</evidence>
<keyword evidence="4" id="KW-0677">Repeat</keyword>
<dbReference type="Proteomes" id="UP000070501">
    <property type="component" value="Unassembled WGS sequence"/>
</dbReference>
<dbReference type="STRING" id="196109.A0A136J5S1"/>
<feature type="transmembrane region" description="Helical" evidence="9">
    <location>
        <begin position="464"/>
        <end position="493"/>
    </location>
</feature>